<dbReference type="GO" id="GO:0005634">
    <property type="term" value="C:nucleus"/>
    <property type="evidence" value="ECO:0007669"/>
    <property type="project" value="TreeGrafter"/>
</dbReference>
<dbReference type="AlphaFoldDB" id="A0A1B6C1I4"/>
<dbReference type="Gene3D" id="3.40.140.10">
    <property type="entry name" value="Cytidine Deaminase, domain 2"/>
    <property type="match status" value="1"/>
</dbReference>
<dbReference type="GO" id="GO:0005737">
    <property type="term" value="C:cytoplasm"/>
    <property type="evidence" value="ECO:0007669"/>
    <property type="project" value="TreeGrafter"/>
</dbReference>
<evidence type="ECO:0000313" key="4">
    <source>
        <dbReference type="EMBL" id="JAS07367.1"/>
    </source>
</evidence>
<reference evidence="4" key="1">
    <citation type="submission" date="2015-12" db="EMBL/GenBank/DDBJ databases">
        <title>De novo transcriptome assembly of four potential Pierce s Disease insect vectors from Arizona vineyards.</title>
        <authorList>
            <person name="Tassone E.E."/>
        </authorList>
    </citation>
    <scope>NUCLEOTIDE SEQUENCE</scope>
</reference>
<dbReference type="PANTHER" id="PTHR11079:SF156">
    <property type="entry name" value="INACTIVE TRNA-SPECIFIC ADENOSINE DEAMINASE-LIKE PROTEIN 3-RELATED"/>
    <property type="match status" value="1"/>
</dbReference>
<evidence type="ECO:0000256" key="2">
    <source>
        <dbReference type="ARBA" id="ARBA00038160"/>
    </source>
</evidence>
<keyword evidence="1" id="KW-0819">tRNA processing</keyword>
<name>A0A1B6C1I4_9HEMI</name>
<dbReference type="SUPFAM" id="SSF53927">
    <property type="entry name" value="Cytidine deaminase-like"/>
    <property type="match status" value="1"/>
</dbReference>
<evidence type="ECO:0000259" key="3">
    <source>
        <dbReference type="PROSITE" id="PS51747"/>
    </source>
</evidence>
<gene>
    <name evidence="4" type="ORF">g.17960</name>
</gene>
<dbReference type="PANTHER" id="PTHR11079">
    <property type="entry name" value="CYTOSINE DEAMINASE FAMILY MEMBER"/>
    <property type="match status" value="1"/>
</dbReference>
<dbReference type="PROSITE" id="PS51747">
    <property type="entry name" value="CYT_DCMP_DEAMINASES_2"/>
    <property type="match status" value="1"/>
</dbReference>
<dbReference type="GO" id="GO:0052717">
    <property type="term" value="F:tRNA-specific adenosine-34 deaminase activity"/>
    <property type="evidence" value="ECO:0007669"/>
    <property type="project" value="TreeGrafter"/>
</dbReference>
<dbReference type="Pfam" id="PF00383">
    <property type="entry name" value="dCMP_cyt_deam_1"/>
    <property type="match status" value="1"/>
</dbReference>
<sequence>MSNNSKTTTKILQEAKKTVTSRCEVVVDNLLLQKINTVEVLVLKIEDRKQTSRLVHDLNKIFPLPTLQHIKRINKDEIVLCNADVVNPFDILLKAKFDLTGLSSHPRKIKVPSEKPTTRKQFEDATLLWPCGFHENKYLEKLLAGTLFDQEEQKLQLRWMKAALEAAKKSNVCVGATVVDPSNNQLIAVCGDDRTNNPVKHAIMVLIDLVARTQNGGVWAKSAHDYFCDSQILLDSFHHKKRDVNGFGKPVGPYLCTGYDVYVTREPCQMCAMALIHSRVRRVFYGCSYKNGALGTLIKLHTVRALNHHYEVFKGIYEHECQSLF</sequence>
<feature type="domain" description="CMP/dCMP-type deaminase" evidence="3">
    <location>
        <begin position="154"/>
        <end position="313"/>
    </location>
</feature>
<dbReference type="InterPro" id="IPR016193">
    <property type="entry name" value="Cytidine_deaminase-like"/>
</dbReference>
<organism evidence="4">
    <name type="scientific">Clastoptera arizonana</name>
    <name type="common">Arizona spittle bug</name>
    <dbReference type="NCBI Taxonomy" id="38151"/>
    <lineage>
        <taxon>Eukaryota</taxon>
        <taxon>Metazoa</taxon>
        <taxon>Ecdysozoa</taxon>
        <taxon>Arthropoda</taxon>
        <taxon>Hexapoda</taxon>
        <taxon>Insecta</taxon>
        <taxon>Pterygota</taxon>
        <taxon>Neoptera</taxon>
        <taxon>Paraneoptera</taxon>
        <taxon>Hemiptera</taxon>
        <taxon>Auchenorrhyncha</taxon>
        <taxon>Cercopoidea</taxon>
        <taxon>Clastopteridae</taxon>
        <taxon>Clastoptera</taxon>
    </lineage>
</organism>
<evidence type="ECO:0000256" key="1">
    <source>
        <dbReference type="ARBA" id="ARBA00022694"/>
    </source>
</evidence>
<dbReference type="CDD" id="cd01285">
    <property type="entry name" value="nucleoside_deaminase"/>
    <property type="match status" value="1"/>
</dbReference>
<proteinExistence type="inferred from homology"/>
<protein>
    <recommendedName>
        <fullName evidence="3">CMP/dCMP-type deaminase domain-containing protein</fullName>
    </recommendedName>
</protein>
<dbReference type="EMBL" id="GEDC01029931">
    <property type="protein sequence ID" value="JAS07367.1"/>
    <property type="molecule type" value="Transcribed_RNA"/>
</dbReference>
<dbReference type="GO" id="GO:0008033">
    <property type="term" value="P:tRNA processing"/>
    <property type="evidence" value="ECO:0007669"/>
    <property type="project" value="UniProtKB-KW"/>
</dbReference>
<comment type="similarity">
    <text evidence="2">Belongs to the cytidine and deoxycytidylate deaminase family. ADAT3 subfamily.</text>
</comment>
<dbReference type="InterPro" id="IPR002125">
    <property type="entry name" value="CMP_dCMP_dom"/>
</dbReference>
<accession>A0A1B6C1I4</accession>